<gene>
    <name evidence="4" type="ORF">PECUL_23A005007</name>
</gene>
<evidence type="ECO:0000313" key="5">
    <source>
        <dbReference type="Proteomes" id="UP001295444"/>
    </source>
</evidence>
<dbReference type="InterPro" id="IPR001878">
    <property type="entry name" value="Znf_CCHC"/>
</dbReference>
<keyword evidence="5" id="KW-1185">Reference proteome</keyword>
<dbReference type="GO" id="GO:0008270">
    <property type="term" value="F:zinc ion binding"/>
    <property type="evidence" value="ECO:0007669"/>
    <property type="project" value="UniProtKB-KW"/>
</dbReference>
<evidence type="ECO:0000313" key="4">
    <source>
        <dbReference type="EMBL" id="CAH2251254.1"/>
    </source>
</evidence>
<dbReference type="EMBL" id="OW240913">
    <property type="protein sequence ID" value="CAH2251254.1"/>
    <property type="molecule type" value="Genomic_DNA"/>
</dbReference>
<organism evidence="4 5">
    <name type="scientific">Pelobates cultripes</name>
    <name type="common">Western spadefoot toad</name>
    <dbReference type="NCBI Taxonomy" id="61616"/>
    <lineage>
        <taxon>Eukaryota</taxon>
        <taxon>Metazoa</taxon>
        <taxon>Chordata</taxon>
        <taxon>Craniata</taxon>
        <taxon>Vertebrata</taxon>
        <taxon>Euteleostomi</taxon>
        <taxon>Amphibia</taxon>
        <taxon>Batrachia</taxon>
        <taxon>Anura</taxon>
        <taxon>Pelobatoidea</taxon>
        <taxon>Pelobatidae</taxon>
        <taxon>Pelobates</taxon>
    </lineage>
</organism>
<protein>
    <submittedName>
        <fullName evidence="4">---NA</fullName>
    </submittedName>
</protein>
<evidence type="ECO:0000256" key="1">
    <source>
        <dbReference type="PROSITE-ProRule" id="PRU00047"/>
    </source>
</evidence>
<accession>A0AAD1RFD4</accession>
<keyword evidence="1" id="KW-0479">Metal-binding</keyword>
<dbReference type="AlphaFoldDB" id="A0AAD1RFD4"/>
<feature type="region of interest" description="Disordered" evidence="2">
    <location>
        <begin position="194"/>
        <end position="224"/>
    </location>
</feature>
<keyword evidence="1" id="KW-0863">Zinc-finger</keyword>
<evidence type="ECO:0000256" key="2">
    <source>
        <dbReference type="SAM" id="MobiDB-lite"/>
    </source>
</evidence>
<name>A0AAD1RFD4_PELCU</name>
<dbReference type="Proteomes" id="UP001295444">
    <property type="component" value="Chromosome 02"/>
</dbReference>
<dbReference type="GO" id="GO:0003676">
    <property type="term" value="F:nucleic acid binding"/>
    <property type="evidence" value="ECO:0007669"/>
    <property type="project" value="InterPro"/>
</dbReference>
<proteinExistence type="predicted"/>
<evidence type="ECO:0000259" key="3">
    <source>
        <dbReference type="PROSITE" id="PS50158"/>
    </source>
</evidence>
<dbReference type="PROSITE" id="PS50158">
    <property type="entry name" value="ZF_CCHC"/>
    <property type="match status" value="1"/>
</dbReference>
<sequence>MDIEKSMQIGTLNTMLTVNEKARRRAKCLCFCCGKGGHYISYCPVRPTHPKHGHVDTLCHHPTSPPLHLYCFTLHATRPKRPPNQTNGTIVVPTTVPESQKEAVSPKVSCSNTETLSPDRVIASIGTVVRRKDLEAFARALKARAASLQMVSAPCLSASTAISKNVDNLQNVPTLSDPDGSDVYTDLKSLSESKLDPLYNEQSRDSKAPNSSEPLTIKAGLINK</sequence>
<feature type="domain" description="CCHC-type" evidence="3">
    <location>
        <begin position="30"/>
        <end position="44"/>
    </location>
</feature>
<keyword evidence="1" id="KW-0862">Zinc</keyword>
<reference evidence="4" key="1">
    <citation type="submission" date="2022-03" db="EMBL/GenBank/DDBJ databases">
        <authorList>
            <person name="Alioto T."/>
            <person name="Alioto T."/>
            <person name="Gomez Garrido J."/>
        </authorList>
    </citation>
    <scope>NUCLEOTIDE SEQUENCE</scope>
</reference>